<dbReference type="InterPro" id="IPR019734">
    <property type="entry name" value="TPR_rpt"/>
</dbReference>
<dbReference type="SUPFAM" id="SSF48452">
    <property type="entry name" value="TPR-like"/>
    <property type="match status" value="1"/>
</dbReference>
<reference evidence="4" key="1">
    <citation type="submission" date="2011-09" db="EMBL/GenBank/DDBJ databases">
        <title>The permanent draft genome of Mucilaginibacter paludis DSM 18603.</title>
        <authorList>
            <consortium name="US DOE Joint Genome Institute (JGI-PGF)"/>
            <person name="Lucas S."/>
            <person name="Han J."/>
            <person name="Lapidus A."/>
            <person name="Bruce D."/>
            <person name="Goodwin L."/>
            <person name="Pitluck S."/>
            <person name="Peters L."/>
            <person name="Kyrpides N."/>
            <person name="Mavromatis K."/>
            <person name="Ivanova N."/>
            <person name="Mikhailova N."/>
            <person name="Held B."/>
            <person name="Detter J.C."/>
            <person name="Tapia R."/>
            <person name="Han C."/>
            <person name="Land M."/>
            <person name="Hauser L."/>
            <person name="Markowitz V."/>
            <person name="Cheng J.-F."/>
            <person name="Hugenholtz P."/>
            <person name="Woyke T."/>
            <person name="Wu D."/>
            <person name="Tindall B."/>
            <person name="Brambilla E."/>
            <person name="Klenk H.-P."/>
            <person name="Eisen J.A."/>
        </authorList>
    </citation>
    <scope>NUCLEOTIDE SEQUENCE [LARGE SCALE GENOMIC DNA]</scope>
    <source>
        <strain evidence="4">DSM 18603</strain>
    </source>
</reference>
<dbReference type="AlphaFoldDB" id="H1YCL6"/>
<dbReference type="EMBL" id="CM001403">
    <property type="protein sequence ID" value="EHQ30694.1"/>
    <property type="molecule type" value="Genomic_DNA"/>
</dbReference>
<keyword evidence="1" id="KW-0175">Coiled coil</keyword>
<organism evidence="4 5">
    <name type="scientific">Mucilaginibacter paludis DSM 18603</name>
    <dbReference type="NCBI Taxonomy" id="714943"/>
    <lineage>
        <taxon>Bacteria</taxon>
        <taxon>Pseudomonadati</taxon>
        <taxon>Bacteroidota</taxon>
        <taxon>Sphingobacteriia</taxon>
        <taxon>Sphingobacteriales</taxon>
        <taxon>Sphingobacteriaceae</taxon>
        <taxon>Mucilaginibacter</taxon>
    </lineage>
</organism>
<dbReference type="RefSeq" id="WP_008512621.1">
    <property type="nucleotide sequence ID" value="NZ_CM001403.1"/>
</dbReference>
<evidence type="ECO:0000313" key="4">
    <source>
        <dbReference type="EMBL" id="EHQ30694.1"/>
    </source>
</evidence>
<keyword evidence="5" id="KW-1185">Reference proteome</keyword>
<dbReference type="OrthoDB" id="978216at2"/>
<accession>H1YCL6</accession>
<feature type="coiled-coil region" evidence="1">
    <location>
        <begin position="369"/>
        <end position="403"/>
    </location>
</feature>
<feature type="chain" id="PRO_5005682731" evidence="3">
    <location>
        <begin position="22"/>
        <end position="479"/>
    </location>
</feature>
<protein>
    <submittedName>
        <fullName evidence="4">Tetratricopeptide TPR_1 repeat-containing protein</fullName>
    </submittedName>
</protein>
<gene>
    <name evidence="4" type="ORF">Mucpa_6643</name>
</gene>
<dbReference type="HOGENOM" id="CLU_561252_0_0_10"/>
<evidence type="ECO:0000256" key="2">
    <source>
        <dbReference type="SAM" id="Phobius"/>
    </source>
</evidence>
<keyword evidence="2" id="KW-0472">Membrane</keyword>
<feature type="signal peptide" evidence="3">
    <location>
        <begin position="1"/>
        <end position="21"/>
    </location>
</feature>
<evidence type="ECO:0000256" key="1">
    <source>
        <dbReference type="SAM" id="Coils"/>
    </source>
</evidence>
<dbReference type="PANTHER" id="PTHR10098">
    <property type="entry name" value="RAPSYN-RELATED"/>
    <property type="match status" value="1"/>
</dbReference>
<dbReference type="STRING" id="714943.Mucpa_6643"/>
<dbReference type="InterPro" id="IPR011990">
    <property type="entry name" value="TPR-like_helical_dom_sf"/>
</dbReference>
<name>H1YCL6_9SPHI</name>
<keyword evidence="3" id="KW-0732">Signal</keyword>
<feature type="transmembrane region" description="Helical" evidence="2">
    <location>
        <begin position="344"/>
        <end position="366"/>
    </location>
</feature>
<dbReference type="eggNOG" id="COG0457">
    <property type="taxonomic scope" value="Bacteria"/>
</dbReference>
<proteinExistence type="predicted"/>
<evidence type="ECO:0000256" key="3">
    <source>
        <dbReference type="SAM" id="SignalP"/>
    </source>
</evidence>
<dbReference type="SMART" id="SM00028">
    <property type="entry name" value="TPR"/>
    <property type="match status" value="5"/>
</dbReference>
<evidence type="ECO:0000313" key="5">
    <source>
        <dbReference type="Proteomes" id="UP000002774"/>
    </source>
</evidence>
<keyword evidence="2" id="KW-1133">Transmembrane helix</keyword>
<sequence>MKIKFLFALLLSCLLFSEVDAKGFSDNPNPDTIQVNKINKQAYNSRLTDPSGTINQAKKSLALAIKINYINGIGEAYRVLGLGYYYLTQQETSLDCYLNALKYFQSNNNLSGQAKVNNNIGTLYRESDYDIAIDYYFKALSIAQKIKDEDLIATIDLNFGNIYYRKKNFTKALEYYDKSNVLFTKLNNTVNLIQCLQNRGVIYYNLNQLDKARELLLEANQQAKTMDLNMAVASINLTLTSLFIAENKFDLAETYLNEGLAFSRQVKSTKLEYDYKLTRYELEFKRKNYKNALFSLRDIYKQDSATYKNNISVRLNLIDEQHKHREKEQENERIIERQKYDRQMFWASALVAGLFLVVIVLLIYNVNRKAKTNKRLTELNAKISEQKENLNQINHHLEEIIDERTKDLQIKNKKLADYSLHLSHQIRGPIATLKGLLNLEKDDLIQQDECIKLMNKCVSEIDDNIIDMSGMLHESAKNG</sequence>
<dbReference type="Gene3D" id="1.25.40.10">
    <property type="entry name" value="Tetratricopeptide repeat domain"/>
    <property type="match status" value="2"/>
</dbReference>
<keyword evidence="2" id="KW-0812">Transmembrane</keyword>
<dbReference type="Proteomes" id="UP000002774">
    <property type="component" value="Chromosome"/>
</dbReference>
<dbReference type="Pfam" id="PF13424">
    <property type="entry name" value="TPR_12"/>
    <property type="match status" value="1"/>
</dbReference>